<keyword evidence="1" id="KW-0812">Transmembrane</keyword>
<feature type="domain" description="PASTA" evidence="2">
    <location>
        <begin position="172"/>
        <end position="238"/>
    </location>
</feature>
<evidence type="ECO:0000259" key="2">
    <source>
        <dbReference type="PROSITE" id="PS51178"/>
    </source>
</evidence>
<keyword evidence="1" id="KW-0472">Membrane</keyword>
<evidence type="ECO:0000313" key="3">
    <source>
        <dbReference type="EMBL" id="TET07460.1"/>
    </source>
</evidence>
<comment type="caution">
    <text evidence="3">The sequence shown here is derived from an EMBL/GenBank/DDBJ whole genome shotgun (WGS) entry which is preliminary data.</text>
</comment>
<evidence type="ECO:0000256" key="1">
    <source>
        <dbReference type="SAM" id="Phobius"/>
    </source>
</evidence>
<feature type="transmembrane region" description="Helical" evidence="1">
    <location>
        <begin position="7"/>
        <end position="34"/>
    </location>
</feature>
<feature type="domain" description="PASTA" evidence="2">
    <location>
        <begin position="35"/>
        <end position="102"/>
    </location>
</feature>
<organism evidence="3 4">
    <name type="scientific">Aerophobetes bacterium</name>
    <dbReference type="NCBI Taxonomy" id="2030807"/>
    <lineage>
        <taxon>Bacteria</taxon>
        <taxon>Candidatus Aerophobota</taxon>
    </lineage>
</organism>
<dbReference type="InterPro" id="IPR005543">
    <property type="entry name" value="PASTA_dom"/>
</dbReference>
<dbReference type="Pfam" id="PF03793">
    <property type="entry name" value="PASTA"/>
    <property type="match status" value="3"/>
</dbReference>
<keyword evidence="1" id="KW-1133">Transmembrane helix</keyword>
<gene>
    <name evidence="3" type="ORF">E3J84_07440</name>
</gene>
<reference evidence="3 4" key="1">
    <citation type="submission" date="2019-03" db="EMBL/GenBank/DDBJ databases">
        <title>Metabolic potential of uncultured bacteria and archaea associated with petroleum seepage in deep-sea sediments.</title>
        <authorList>
            <person name="Dong X."/>
            <person name="Hubert C."/>
        </authorList>
    </citation>
    <scope>NUCLEOTIDE SEQUENCE [LARGE SCALE GENOMIC DNA]</scope>
    <source>
        <strain evidence="3">E44_bin7</strain>
    </source>
</reference>
<protein>
    <submittedName>
        <fullName evidence="3">PASTA domain-containing protein</fullName>
    </submittedName>
</protein>
<dbReference type="EMBL" id="SOKJ01000422">
    <property type="protein sequence ID" value="TET07460.1"/>
    <property type="molecule type" value="Genomic_DNA"/>
</dbReference>
<sequence>MLRWLKYLLRVLGIFICLVGVFLGVALLTLRILVPPKKIEVPSITGKDVKEALILVSEQGLTLKMIGKRYEPQIPQGVIISQLPSPGTKVRRNREIKVFISEGTRTVVVPSLIGKKVREAKIYLSQRGLNFGNTSYTYARFPQDEIISQGPSPQTEINTEDGINVLVSLGKRNPGFYMPEFMGRKIEEAKDIFEKLSLKIGKIKESPSSGEEGVILSQVPLPGTRVDCETSIELVVSTFYKEKQSFSPKVRWIPTLVEVPLGLTKKRVSVVIVDNQGRRTIDYGEREAGEKVRIISKVVGRGEIRIYVDGELVKIEKVEE</sequence>
<dbReference type="Gene3D" id="3.30.10.20">
    <property type="match status" value="3"/>
</dbReference>
<dbReference type="SMART" id="SM00740">
    <property type="entry name" value="PASTA"/>
    <property type="match status" value="3"/>
</dbReference>
<dbReference type="PROSITE" id="PS51178">
    <property type="entry name" value="PASTA"/>
    <property type="match status" value="2"/>
</dbReference>
<name>A0A523RNW4_UNCAE</name>
<dbReference type="Proteomes" id="UP000316360">
    <property type="component" value="Unassembled WGS sequence"/>
</dbReference>
<dbReference type="AlphaFoldDB" id="A0A523RNW4"/>
<dbReference type="SUPFAM" id="SSF54184">
    <property type="entry name" value="Penicillin-binding protein 2x (pbp-2x), c-terminal domain"/>
    <property type="match status" value="1"/>
</dbReference>
<accession>A0A523RNW4</accession>
<dbReference type="CDD" id="cd06577">
    <property type="entry name" value="PASTA_pknB"/>
    <property type="match status" value="3"/>
</dbReference>
<evidence type="ECO:0000313" key="4">
    <source>
        <dbReference type="Proteomes" id="UP000316360"/>
    </source>
</evidence>
<proteinExistence type="predicted"/>